<comment type="caution">
    <text evidence="2">The sequence shown here is derived from an EMBL/GenBank/DDBJ whole genome shotgun (WGS) entry which is preliminary data.</text>
</comment>
<keyword evidence="1" id="KW-1133">Transmembrane helix</keyword>
<accession>A0AAQ4FMX4</accession>
<feature type="transmembrane region" description="Helical" evidence="1">
    <location>
        <begin position="43"/>
        <end position="69"/>
    </location>
</feature>
<keyword evidence="3" id="KW-1185">Reference proteome</keyword>
<dbReference type="AlphaFoldDB" id="A0AAQ4FMX4"/>
<keyword evidence="1" id="KW-0472">Membrane</keyword>
<name>A0AAQ4FMX4_AMBAM</name>
<protein>
    <submittedName>
        <fullName evidence="2">Uncharacterized protein</fullName>
    </submittedName>
</protein>
<evidence type="ECO:0000313" key="2">
    <source>
        <dbReference type="EMBL" id="KAK8788075.1"/>
    </source>
</evidence>
<sequence>MSARVTFRKVAASGVRRLILQPASATISVARAEGHYRLLSSRLLLAALSCALLVCTAVALTSLLLFVMYTPRIVDSALHSPALRTFLELGNTFVGRPRSHATLVCTVGAGLALRRAYPFDGVCDYIVFTHAVYNDRGAGSLRARGGQSWSWKFFLRQASAMTVTRLLPSFDWEVLVGALEPDLARRLNASLARERMHGLALFEVGIRPEQLPRVAAAMRLMAECNPGMFLALGVSFQGLHDGNALQLFPPGVLDKAVTPLSMLVLETHVPPQVDGQCRTALTSIPEPRSQDPEDQQQQLSLKGADRILALHPELKHVVGSGLIGCFSLFIGALVFNTSGQDGQLGAVCTSWFMEKLEKVRTASTPLRQKFRKWTSDARS</sequence>
<proteinExistence type="predicted"/>
<evidence type="ECO:0000313" key="3">
    <source>
        <dbReference type="Proteomes" id="UP001321473"/>
    </source>
</evidence>
<dbReference type="Proteomes" id="UP001321473">
    <property type="component" value="Unassembled WGS sequence"/>
</dbReference>
<dbReference type="EMBL" id="JARKHS020001164">
    <property type="protein sequence ID" value="KAK8788075.1"/>
    <property type="molecule type" value="Genomic_DNA"/>
</dbReference>
<evidence type="ECO:0000256" key="1">
    <source>
        <dbReference type="SAM" id="Phobius"/>
    </source>
</evidence>
<keyword evidence="1" id="KW-0812">Transmembrane</keyword>
<reference evidence="2 3" key="1">
    <citation type="journal article" date="2023" name="Arcadia Sci">
        <title>De novo assembly of a long-read Amblyomma americanum tick genome.</title>
        <authorList>
            <person name="Chou S."/>
            <person name="Poskanzer K.E."/>
            <person name="Rollins M."/>
            <person name="Thuy-Boun P.S."/>
        </authorList>
    </citation>
    <scope>NUCLEOTIDE SEQUENCE [LARGE SCALE GENOMIC DNA]</scope>
    <source>
        <strain evidence="2">F_SG_1</strain>
        <tissue evidence="2">Salivary glands</tissue>
    </source>
</reference>
<organism evidence="2 3">
    <name type="scientific">Amblyomma americanum</name>
    <name type="common">Lone star tick</name>
    <dbReference type="NCBI Taxonomy" id="6943"/>
    <lineage>
        <taxon>Eukaryota</taxon>
        <taxon>Metazoa</taxon>
        <taxon>Ecdysozoa</taxon>
        <taxon>Arthropoda</taxon>
        <taxon>Chelicerata</taxon>
        <taxon>Arachnida</taxon>
        <taxon>Acari</taxon>
        <taxon>Parasitiformes</taxon>
        <taxon>Ixodida</taxon>
        <taxon>Ixodoidea</taxon>
        <taxon>Ixodidae</taxon>
        <taxon>Amblyomminae</taxon>
        <taxon>Amblyomma</taxon>
    </lineage>
</organism>
<gene>
    <name evidence="2" type="ORF">V5799_022148</name>
</gene>